<organism evidence="1 2">
    <name type="scientific">Tsukamurella pseudospumae</name>
    <dbReference type="NCBI Taxonomy" id="239498"/>
    <lineage>
        <taxon>Bacteria</taxon>
        <taxon>Bacillati</taxon>
        <taxon>Actinomycetota</taxon>
        <taxon>Actinomycetes</taxon>
        <taxon>Mycobacteriales</taxon>
        <taxon>Tsukamurellaceae</taxon>
        <taxon>Tsukamurella</taxon>
    </lineage>
</organism>
<evidence type="ECO:0000313" key="1">
    <source>
        <dbReference type="EMBL" id="KXO99508.1"/>
    </source>
</evidence>
<gene>
    <name evidence="1" type="ORF">AXK61_16880</name>
</gene>
<accession>A0A137ZMV5</accession>
<reference evidence="1 2" key="1">
    <citation type="submission" date="2016-02" db="EMBL/GenBank/DDBJ databases">
        <authorList>
            <person name="Teng J.L."/>
            <person name="Tang Y."/>
            <person name="Huang Y."/>
            <person name="Guo F."/>
            <person name="Wei W."/>
            <person name="Chen J.H."/>
            <person name="Wong S.Y."/>
            <person name="Lau S.K."/>
            <person name="Woo P.C."/>
        </authorList>
    </citation>
    <scope>NUCLEOTIDE SEQUENCE [LARGE SCALE GENOMIC DNA]</scope>
    <source>
        <strain evidence="1 2">JCM 13375</strain>
    </source>
</reference>
<name>A0A137ZMV5_9ACTN</name>
<dbReference type="EMBL" id="LSRE01000009">
    <property type="protein sequence ID" value="KXO99508.1"/>
    <property type="molecule type" value="Genomic_DNA"/>
</dbReference>
<keyword evidence="2" id="KW-1185">Reference proteome</keyword>
<dbReference type="Proteomes" id="UP000070409">
    <property type="component" value="Unassembled WGS sequence"/>
</dbReference>
<proteinExistence type="predicted"/>
<sequence>MFSNMGWNIDMLHIAASGPHASDLVRLGEERRVDPAGDYDERAWAHVSAAGVTVVSRRFFDSDVVEMLAGTRTAVTHLAIGSTGGVYLLEAYRDGSRVRRLIEIDTGEGDEDFGEPLPGEESVDEEYTEDKFFALFSAITGVEDLGFLTNAELTLVESPQLVLDFG</sequence>
<evidence type="ECO:0000313" key="2">
    <source>
        <dbReference type="Proteomes" id="UP000070409"/>
    </source>
</evidence>
<protein>
    <submittedName>
        <fullName evidence="1">Uncharacterized protein</fullName>
    </submittedName>
</protein>
<comment type="caution">
    <text evidence="1">The sequence shown here is derived from an EMBL/GenBank/DDBJ whole genome shotgun (WGS) entry which is preliminary data.</text>
</comment>